<comment type="subcellular location">
    <subcellularLocation>
        <location evidence="6">Cytoplasm</location>
    </subcellularLocation>
    <subcellularLocation>
        <location evidence="6">Cell membrane</location>
        <topology evidence="6">Peripheral membrane protein</topology>
    </subcellularLocation>
</comment>
<dbReference type="eggNOG" id="COG1159">
    <property type="taxonomic scope" value="Bacteria"/>
</dbReference>
<dbReference type="STRING" id="1499967.U27_04265"/>
<dbReference type="InterPro" id="IPR009019">
    <property type="entry name" value="KH_sf_prok-type"/>
</dbReference>
<evidence type="ECO:0000256" key="6">
    <source>
        <dbReference type="HAMAP-Rule" id="MF_00367"/>
    </source>
</evidence>
<gene>
    <name evidence="6" type="primary">era</name>
    <name evidence="11" type="ORF">U27_04265</name>
</gene>
<dbReference type="PANTHER" id="PTHR42698:SF1">
    <property type="entry name" value="GTPASE ERA, MITOCHONDRIAL"/>
    <property type="match status" value="1"/>
</dbReference>
<dbReference type="GO" id="GO:0003924">
    <property type="term" value="F:GTPase activity"/>
    <property type="evidence" value="ECO:0007669"/>
    <property type="project" value="UniProtKB-UniRule"/>
</dbReference>
<feature type="region of interest" description="G5" evidence="7">
    <location>
        <begin position="159"/>
        <end position="161"/>
    </location>
</feature>
<evidence type="ECO:0000256" key="5">
    <source>
        <dbReference type="ARBA" id="ARBA00023134"/>
    </source>
</evidence>
<dbReference type="GO" id="GO:0043024">
    <property type="term" value="F:ribosomal small subunit binding"/>
    <property type="evidence" value="ECO:0007669"/>
    <property type="project" value="TreeGrafter"/>
</dbReference>
<feature type="domain" description="KH type-2" evidence="9">
    <location>
        <begin position="211"/>
        <end position="289"/>
    </location>
</feature>
<organism evidence="11">
    <name type="scientific">Vecturithrix granuli</name>
    <dbReference type="NCBI Taxonomy" id="1499967"/>
    <lineage>
        <taxon>Bacteria</taxon>
        <taxon>Candidatus Moduliflexota</taxon>
        <taxon>Candidatus Vecturitrichia</taxon>
        <taxon>Candidatus Vecturitrichales</taxon>
        <taxon>Candidatus Vecturitrichaceae</taxon>
        <taxon>Candidatus Vecturithrix</taxon>
    </lineage>
</organism>
<feature type="region of interest" description="G3" evidence="7">
    <location>
        <begin position="68"/>
        <end position="71"/>
    </location>
</feature>
<dbReference type="GO" id="GO:0000028">
    <property type="term" value="P:ribosomal small subunit assembly"/>
    <property type="evidence" value="ECO:0007669"/>
    <property type="project" value="TreeGrafter"/>
</dbReference>
<dbReference type="EMBL" id="DF820465">
    <property type="protein sequence ID" value="GAK57300.1"/>
    <property type="molecule type" value="Genomic_DNA"/>
</dbReference>
<keyword evidence="12" id="KW-1185">Reference proteome</keyword>
<feature type="region of interest" description="G4" evidence="7">
    <location>
        <begin position="130"/>
        <end position="133"/>
    </location>
</feature>
<dbReference type="NCBIfam" id="NF000908">
    <property type="entry name" value="PRK00089.1"/>
    <property type="match status" value="1"/>
</dbReference>
<dbReference type="PROSITE" id="PS51713">
    <property type="entry name" value="G_ERA"/>
    <property type="match status" value="1"/>
</dbReference>
<dbReference type="InterPro" id="IPR030388">
    <property type="entry name" value="G_ERA_dom"/>
</dbReference>
<feature type="binding site" evidence="6">
    <location>
        <begin position="21"/>
        <end position="28"/>
    </location>
    <ligand>
        <name>GTP</name>
        <dbReference type="ChEBI" id="CHEBI:37565"/>
    </ligand>
</feature>
<keyword evidence="6" id="KW-0472">Membrane</keyword>
<dbReference type="HAMAP" id="MF_00367">
    <property type="entry name" value="GTPase_Era"/>
    <property type="match status" value="1"/>
</dbReference>
<evidence type="ECO:0000259" key="9">
    <source>
        <dbReference type="PROSITE" id="PS50823"/>
    </source>
</evidence>
<evidence type="ECO:0000313" key="12">
    <source>
        <dbReference type="Proteomes" id="UP000030661"/>
    </source>
</evidence>
<dbReference type="InterPro" id="IPR027417">
    <property type="entry name" value="P-loop_NTPase"/>
</dbReference>
<dbReference type="InterPro" id="IPR005225">
    <property type="entry name" value="Small_GTP-bd"/>
</dbReference>
<evidence type="ECO:0000313" key="11">
    <source>
        <dbReference type="EMBL" id="GAK57300.1"/>
    </source>
</evidence>
<name>A0A081BY95_VECG1</name>
<accession>A0A081BY95</accession>
<keyword evidence="6" id="KW-0699">rRNA-binding</keyword>
<comment type="similarity">
    <text evidence="1 6 7 8">Belongs to the TRAFAC class TrmE-Era-EngA-EngB-Septin-like GTPase superfamily. Era GTPase family.</text>
</comment>
<proteinExistence type="inferred from homology"/>
<dbReference type="InterPro" id="IPR015946">
    <property type="entry name" value="KH_dom-like_a/b"/>
</dbReference>
<keyword evidence="6" id="KW-0690">Ribosome biogenesis</keyword>
<dbReference type="Gene3D" id="3.30.300.20">
    <property type="match status" value="1"/>
</dbReference>
<evidence type="ECO:0000256" key="4">
    <source>
        <dbReference type="ARBA" id="ARBA00022884"/>
    </source>
</evidence>
<dbReference type="SUPFAM" id="SSF52540">
    <property type="entry name" value="P-loop containing nucleoside triphosphate hydrolases"/>
    <property type="match status" value="1"/>
</dbReference>
<dbReference type="Pfam" id="PF07650">
    <property type="entry name" value="KH_2"/>
    <property type="match status" value="1"/>
</dbReference>
<dbReference type="SUPFAM" id="SSF54814">
    <property type="entry name" value="Prokaryotic type KH domain (KH-domain type II)"/>
    <property type="match status" value="1"/>
</dbReference>
<evidence type="ECO:0000256" key="3">
    <source>
        <dbReference type="ARBA" id="ARBA00022741"/>
    </source>
</evidence>
<feature type="region of interest" description="G1" evidence="7">
    <location>
        <begin position="21"/>
        <end position="28"/>
    </location>
</feature>
<keyword evidence="4 6" id="KW-0694">RNA-binding</keyword>
<dbReference type="NCBIfam" id="TIGR00436">
    <property type="entry name" value="era"/>
    <property type="match status" value="1"/>
</dbReference>
<keyword evidence="6" id="KW-1003">Cell membrane</keyword>
<evidence type="ECO:0000256" key="2">
    <source>
        <dbReference type="ARBA" id="ARBA00020484"/>
    </source>
</evidence>
<reference evidence="11" key="1">
    <citation type="journal article" date="2015" name="PeerJ">
        <title>First genomic representation of candidate bacterial phylum KSB3 points to enhanced environmental sensing as a trigger of wastewater bulking.</title>
        <authorList>
            <person name="Sekiguchi Y."/>
            <person name="Ohashi A."/>
            <person name="Parks D.H."/>
            <person name="Yamauchi T."/>
            <person name="Tyson G.W."/>
            <person name="Hugenholtz P."/>
        </authorList>
    </citation>
    <scope>NUCLEOTIDE SEQUENCE [LARGE SCALE GENOMIC DNA]</scope>
</reference>
<dbReference type="FunFam" id="3.40.50.300:FF:000094">
    <property type="entry name" value="GTPase Era"/>
    <property type="match status" value="1"/>
</dbReference>
<feature type="domain" description="Era-type G" evidence="10">
    <location>
        <begin position="13"/>
        <end position="180"/>
    </location>
</feature>
<dbReference type="InterPro" id="IPR004044">
    <property type="entry name" value="KH_dom_type_2"/>
</dbReference>
<dbReference type="Pfam" id="PF01926">
    <property type="entry name" value="MMR_HSR1"/>
    <property type="match status" value="1"/>
</dbReference>
<feature type="binding site" evidence="6">
    <location>
        <begin position="68"/>
        <end position="72"/>
    </location>
    <ligand>
        <name>GTP</name>
        <dbReference type="ChEBI" id="CHEBI:37565"/>
    </ligand>
</feature>
<dbReference type="NCBIfam" id="TIGR00231">
    <property type="entry name" value="small_GTP"/>
    <property type="match status" value="1"/>
</dbReference>
<evidence type="ECO:0000256" key="8">
    <source>
        <dbReference type="RuleBase" id="RU003761"/>
    </source>
</evidence>
<dbReference type="InterPro" id="IPR006073">
    <property type="entry name" value="GTP-bd"/>
</dbReference>
<keyword evidence="3 6" id="KW-0547">Nucleotide-binding</keyword>
<comment type="function">
    <text evidence="6">An essential GTPase that binds both GDP and GTP, with rapid nucleotide exchange. Plays a role in 16S rRNA processing and 30S ribosomal subunit biogenesis and possibly also in cell cycle regulation and energy metabolism.</text>
</comment>
<evidence type="ECO:0000256" key="7">
    <source>
        <dbReference type="PROSITE-ProRule" id="PRU01050"/>
    </source>
</evidence>
<dbReference type="Gene3D" id="3.40.50.300">
    <property type="entry name" value="P-loop containing nucleotide triphosphate hydrolases"/>
    <property type="match status" value="1"/>
</dbReference>
<evidence type="ECO:0000256" key="1">
    <source>
        <dbReference type="ARBA" id="ARBA00007921"/>
    </source>
</evidence>
<dbReference type="PANTHER" id="PTHR42698">
    <property type="entry name" value="GTPASE ERA"/>
    <property type="match status" value="1"/>
</dbReference>
<dbReference type="InterPro" id="IPR005662">
    <property type="entry name" value="GTPase_Era-like"/>
</dbReference>
<dbReference type="PROSITE" id="PS50823">
    <property type="entry name" value="KH_TYPE_2"/>
    <property type="match status" value="1"/>
</dbReference>
<evidence type="ECO:0000259" key="10">
    <source>
        <dbReference type="PROSITE" id="PS51713"/>
    </source>
</evidence>
<dbReference type="GO" id="GO:0070181">
    <property type="term" value="F:small ribosomal subunit rRNA binding"/>
    <property type="evidence" value="ECO:0007669"/>
    <property type="project" value="UniProtKB-UniRule"/>
</dbReference>
<dbReference type="HOGENOM" id="CLU_038009_1_0_0"/>
<dbReference type="Proteomes" id="UP000030661">
    <property type="component" value="Unassembled WGS sequence"/>
</dbReference>
<dbReference type="AlphaFoldDB" id="A0A081BY95"/>
<protein>
    <recommendedName>
        <fullName evidence="2 6">GTPase Era</fullName>
    </recommendedName>
</protein>
<dbReference type="GO" id="GO:0005525">
    <property type="term" value="F:GTP binding"/>
    <property type="evidence" value="ECO:0007669"/>
    <property type="project" value="UniProtKB-UniRule"/>
</dbReference>
<comment type="subunit">
    <text evidence="6">Monomer.</text>
</comment>
<feature type="region of interest" description="G2" evidence="7">
    <location>
        <begin position="47"/>
        <end position="51"/>
    </location>
</feature>
<dbReference type="GO" id="GO:0005886">
    <property type="term" value="C:plasma membrane"/>
    <property type="evidence" value="ECO:0007669"/>
    <property type="project" value="UniProtKB-SubCell"/>
</dbReference>
<dbReference type="FunFam" id="3.30.300.20:FF:000003">
    <property type="entry name" value="GTPase Era"/>
    <property type="match status" value="1"/>
</dbReference>
<keyword evidence="6" id="KW-0963">Cytoplasm</keyword>
<feature type="binding site" evidence="6">
    <location>
        <begin position="130"/>
        <end position="133"/>
    </location>
    <ligand>
        <name>GTP</name>
        <dbReference type="ChEBI" id="CHEBI:37565"/>
    </ligand>
</feature>
<dbReference type="GO" id="GO:0005829">
    <property type="term" value="C:cytosol"/>
    <property type="evidence" value="ECO:0007669"/>
    <property type="project" value="TreeGrafter"/>
</dbReference>
<keyword evidence="5 6" id="KW-0342">GTP-binding</keyword>
<sequence length="306" mass="34658">MEVSFLKETQIFHSGFITIIGRTNVGKSTLLNCILQQKVAIMSDKPQTTRNKIIGVYHGDHAQIVFIDTPGFHKPKYRLNELMIKTAIKTLEGVDAILYLVEPEETIGPGDRYIIDLLQPVKTPVILAINKIDLVQKEQLLPVIDAYAQAFSFAEIIPISALGNENIEHAVETLLRYLPEGPQYYPEDMVTDQPERFLAAELIREKVLVSTREEIPYSIAVVIEQMKTREDGAIIDIDATIYVERSSQKGILIGKSGTMLKRIGTLARKEIEVLLGSKVFLTLWVKVRKNWRMDESDLRMFGYGQL</sequence>
<dbReference type="CDD" id="cd22534">
    <property type="entry name" value="KH-II_Era"/>
    <property type="match status" value="1"/>
</dbReference>
<dbReference type="CDD" id="cd04163">
    <property type="entry name" value="Era"/>
    <property type="match status" value="1"/>
</dbReference>
<dbReference type="PRINTS" id="PR00449">
    <property type="entry name" value="RASTRNSFRMNG"/>
</dbReference>